<dbReference type="GO" id="GO:0005634">
    <property type="term" value="C:nucleus"/>
    <property type="evidence" value="ECO:0007669"/>
    <property type="project" value="TreeGrafter"/>
</dbReference>
<dbReference type="GO" id="GO:0000785">
    <property type="term" value="C:chromatin"/>
    <property type="evidence" value="ECO:0007669"/>
    <property type="project" value="TreeGrafter"/>
</dbReference>
<evidence type="ECO:0000313" key="4">
    <source>
        <dbReference type="Proteomes" id="UP001214638"/>
    </source>
</evidence>
<dbReference type="InterPro" id="IPR039662">
    <property type="entry name" value="Cohesin_Scc3/SA"/>
</dbReference>
<evidence type="ECO:0000259" key="2">
    <source>
        <dbReference type="Pfam" id="PF08514"/>
    </source>
</evidence>
<dbReference type="GO" id="GO:0003682">
    <property type="term" value="F:chromatin binding"/>
    <property type="evidence" value="ECO:0007669"/>
    <property type="project" value="TreeGrafter"/>
</dbReference>
<dbReference type="KEGG" id="bdw:94335497"/>
<dbReference type="GO" id="GO:0007062">
    <property type="term" value="P:sister chromatid cohesion"/>
    <property type="evidence" value="ECO:0007669"/>
    <property type="project" value="TreeGrafter"/>
</dbReference>
<protein>
    <submittedName>
        <fullName evidence="3">STAG</fullName>
    </submittedName>
</protein>
<gene>
    <name evidence="3" type="ORF">BdWA1_001199</name>
</gene>
<sequence>MRRSGDSLEDDKVTKTPAGKTTRSNSTLFEIVILRKHAKINSCILKIHVTLGSNDKLVAIADILSFICECAGFKHGSIRSGDLAQFSKGPQNDDFYWEYFTDIFALDQNEITYEYIREEILETDPLPDCDMIFPDILQALENRRNSSWSSVFYLQCMNRVKKISNLLNANEGWAISLGKRNTAFIRFKEFFQRLISDCELQHIKHLFELLEWIFTLSLCGFRAVRQIATLVCDDLVATLLIKLKTLERQETVYLKQLNIELEMDRRLHEKKSPNLGSSNSNNSSYHTSTKVTNSTLELWKQLDNSRLARRAIFIFVHCVYNVNFTCKLRDVMVDNAVICAFHLGHKYILAPQIFSKEPYWRFVLNIVGKSQGNVKLSLLRYLAMLNIEYTPDMVSLLIDAYVACVENEESYSCEAIETILLQFVENTRPRTFPVSHPNEPSRRGKPSHGGSPIWRTKWGLIEDSLLMFLQHVGHRSPNPVLGILVTRLFSLRIAISSFQKSLYPSLDGLNNKYKSILSLPIRSNSEEMTLDIHDDASALSNVHVGINDIIVVLEDAGFDAQGARHFIATFINSLWENSRIFRQADVMIQMLDKGTDPNTSDPLPDVAQAILLQGVLTSMLKLQVFDSDDQDNIKVTRIVKVVCQHLPMLLDRFKANHTNEKIAIDLAEQIASMTKSHNVEVHEKLMGAVCEACTRSRDLEFEQQAVLIRTLHHLYTGGQSDLKHLQDLYMEMINDLYVNEDEIDIKRLAQLAHFCPLEFEVHEDFINYLQGKLTGKKQCINWCCLALVVYEAEVYKRVKSDRKNGQMPKELVQLPEGLVQLAKNLLVRLPSVSIDEKDVERFVCFCTICSILQISNLVGGIVPPESIHADLFRALEWFISRIDDSTKRTATIGGRSSREKNNVPRESAGSNENAGDLLNATKGAPTGLQAPGKVRTLIDYLVENHQEFDQTFPEAAACMVRQYTRTMSSDLYISSVSVLILLQLRFEGGPLYEAAAEFIIFLSNFDPDLLHGLLLYTLIGLYESCNRPLASSICSKFVAIYSCKPVDIIEQTIISAVEYSAQSQANYDFLTTIQFYVSKLKERNVQLTNGITSFLESQAAMFNSDFQVRISDLLTTIGPVSATKSHLDTVEYEAGNKTLNVFRTREQLVNFTLLHAGKNVKRKRPVSSCLSRRSGVNGALEDIKTNGHYPDAVIDISPAVNRNLTRSMYPPSVGIIGNRVPHRIKLPDMDLEDFDEIQEFEPVEDLVQLDNEVTSFYKDEIYTCPSVGMPGH</sequence>
<evidence type="ECO:0000313" key="3">
    <source>
        <dbReference type="EMBL" id="KAK2198190.1"/>
    </source>
</evidence>
<dbReference type="RefSeq" id="XP_067805032.1">
    <property type="nucleotide sequence ID" value="XM_067946241.1"/>
</dbReference>
<feature type="region of interest" description="Disordered" evidence="1">
    <location>
        <begin position="890"/>
        <end position="916"/>
    </location>
</feature>
<dbReference type="EMBL" id="JALLKP010000001">
    <property type="protein sequence ID" value="KAK2198190.1"/>
    <property type="molecule type" value="Genomic_DNA"/>
</dbReference>
<comment type="caution">
    <text evidence="3">The sequence shown here is derived from an EMBL/GenBank/DDBJ whole genome shotgun (WGS) entry which is preliminary data.</text>
</comment>
<feature type="domain" description="STAG" evidence="2">
    <location>
        <begin position="186"/>
        <end position="262"/>
    </location>
</feature>
<organism evidence="3 4">
    <name type="scientific">Babesia duncani</name>
    <dbReference type="NCBI Taxonomy" id="323732"/>
    <lineage>
        <taxon>Eukaryota</taxon>
        <taxon>Sar</taxon>
        <taxon>Alveolata</taxon>
        <taxon>Apicomplexa</taxon>
        <taxon>Aconoidasida</taxon>
        <taxon>Piroplasmida</taxon>
        <taxon>Babesiidae</taxon>
        <taxon>Babesia</taxon>
    </lineage>
</organism>
<dbReference type="AlphaFoldDB" id="A0AAD9UQQ8"/>
<dbReference type="InterPro" id="IPR013721">
    <property type="entry name" value="STAG"/>
</dbReference>
<feature type="region of interest" description="Disordered" evidence="1">
    <location>
        <begin position="1"/>
        <end position="21"/>
    </location>
</feature>
<name>A0AAD9UQQ8_9APIC</name>
<evidence type="ECO:0000256" key="1">
    <source>
        <dbReference type="SAM" id="MobiDB-lite"/>
    </source>
</evidence>
<dbReference type="PANTHER" id="PTHR11199">
    <property type="entry name" value="STROMAL ANTIGEN"/>
    <property type="match status" value="1"/>
</dbReference>
<dbReference type="Proteomes" id="UP001214638">
    <property type="component" value="Unassembled WGS sequence"/>
</dbReference>
<accession>A0AAD9UQQ8</accession>
<feature type="compositionally biased region" description="Basic and acidic residues" evidence="1">
    <location>
        <begin position="1"/>
        <end position="14"/>
    </location>
</feature>
<reference evidence="3" key="1">
    <citation type="journal article" date="2023" name="Nat. Microbiol.">
        <title>Babesia duncani multi-omics identifies virulence factors and drug targets.</title>
        <authorList>
            <person name="Singh P."/>
            <person name="Lonardi S."/>
            <person name="Liang Q."/>
            <person name="Vydyam P."/>
            <person name="Khabirova E."/>
            <person name="Fang T."/>
            <person name="Gihaz S."/>
            <person name="Thekkiniath J."/>
            <person name="Munshi M."/>
            <person name="Abel S."/>
            <person name="Ciampossin L."/>
            <person name="Batugedara G."/>
            <person name="Gupta M."/>
            <person name="Lu X.M."/>
            <person name="Lenz T."/>
            <person name="Chakravarty S."/>
            <person name="Cornillot E."/>
            <person name="Hu Y."/>
            <person name="Ma W."/>
            <person name="Gonzalez L.M."/>
            <person name="Sanchez S."/>
            <person name="Estrada K."/>
            <person name="Sanchez-Flores A."/>
            <person name="Montero E."/>
            <person name="Harb O.S."/>
            <person name="Le Roch K.G."/>
            <person name="Mamoun C.B."/>
        </authorList>
    </citation>
    <scope>NUCLEOTIDE SEQUENCE</scope>
    <source>
        <strain evidence="3">WA1</strain>
    </source>
</reference>
<dbReference type="GO" id="GO:0008278">
    <property type="term" value="C:cohesin complex"/>
    <property type="evidence" value="ECO:0007669"/>
    <property type="project" value="TreeGrafter"/>
</dbReference>
<proteinExistence type="predicted"/>
<dbReference type="Pfam" id="PF08514">
    <property type="entry name" value="STAG"/>
    <property type="match status" value="1"/>
</dbReference>
<dbReference type="PANTHER" id="PTHR11199:SF0">
    <property type="entry name" value="LD34181P-RELATED"/>
    <property type="match status" value="1"/>
</dbReference>
<dbReference type="GeneID" id="94335497"/>
<keyword evidence="4" id="KW-1185">Reference proteome</keyword>